<dbReference type="Gene3D" id="2.60.450.10">
    <property type="entry name" value="Lipopolysaccharide (LPS) transport protein A like domain"/>
    <property type="match status" value="1"/>
</dbReference>
<dbReference type="InterPro" id="IPR010664">
    <property type="entry name" value="LipoPS_assembly_LptC-rel"/>
</dbReference>
<dbReference type="GO" id="GO:0005886">
    <property type="term" value="C:plasma membrane"/>
    <property type="evidence" value="ECO:0007669"/>
    <property type="project" value="InterPro"/>
</dbReference>
<reference evidence="6 7" key="1">
    <citation type="submission" date="2020-05" db="EMBL/GenBank/DDBJ databases">
        <title>Horizontal transmission and recombination maintain forever young bacterial symbiont genomes.</title>
        <authorList>
            <person name="Russell S.L."/>
            <person name="Pepper-Tunick E."/>
            <person name="Svedberg J."/>
            <person name="Byrne A."/>
            <person name="Ruelas Castillo J."/>
            <person name="Vollmers C."/>
            <person name="Beinart R.A."/>
            <person name="Corbett-Detig R."/>
        </authorList>
    </citation>
    <scope>NUCLEOTIDE SEQUENCE [LARGE SCALE GENOMIC DNA]</scope>
    <source>
        <strain evidence="6">4727-3</strain>
    </source>
</reference>
<dbReference type="GO" id="GO:0030288">
    <property type="term" value="C:outer membrane-bounded periplasmic space"/>
    <property type="evidence" value="ECO:0007669"/>
    <property type="project" value="TreeGrafter"/>
</dbReference>
<dbReference type="NCBIfam" id="TIGR04409">
    <property type="entry name" value="LptC_YrbK"/>
    <property type="match status" value="1"/>
</dbReference>
<evidence type="ECO:0000256" key="5">
    <source>
        <dbReference type="ARBA" id="ARBA00023136"/>
    </source>
</evidence>
<gene>
    <name evidence="6" type="primary">lptC</name>
    <name evidence="6" type="ORF">H0A75_08925</name>
</gene>
<evidence type="ECO:0000256" key="2">
    <source>
        <dbReference type="ARBA" id="ARBA00022519"/>
    </source>
</evidence>
<dbReference type="GO" id="GO:0017089">
    <property type="term" value="F:glycolipid transfer activity"/>
    <property type="evidence" value="ECO:0007669"/>
    <property type="project" value="TreeGrafter"/>
</dbReference>
<protein>
    <submittedName>
        <fullName evidence="6">LPS export ABC transporter periplasmic protein LptC</fullName>
    </submittedName>
</protein>
<evidence type="ECO:0000313" key="7">
    <source>
        <dbReference type="Proteomes" id="UP000537890"/>
    </source>
</evidence>
<evidence type="ECO:0000256" key="4">
    <source>
        <dbReference type="ARBA" id="ARBA00022989"/>
    </source>
</evidence>
<dbReference type="Proteomes" id="UP000537890">
    <property type="component" value="Unassembled WGS sequence"/>
</dbReference>
<keyword evidence="3" id="KW-0812">Transmembrane</keyword>
<comment type="caution">
    <text evidence="6">The sequence shown here is derived from an EMBL/GenBank/DDBJ whole genome shotgun (WGS) entry which is preliminary data.</text>
</comment>
<dbReference type="PANTHER" id="PTHR37481">
    <property type="entry name" value="LIPOPOLYSACCHARIDE EXPORT SYSTEM PROTEIN LPTC"/>
    <property type="match status" value="1"/>
</dbReference>
<accession>A0A7Z0MPS0</accession>
<dbReference type="InterPro" id="IPR026265">
    <property type="entry name" value="LptC"/>
</dbReference>
<evidence type="ECO:0000256" key="1">
    <source>
        <dbReference type="ARBA" id="ARBA00022475"/>
    </source>
</evidence>
<evidence type="ECO:0000313" key="6">
    <source>
        <dbReference type="EMBL" id="NYT47641.1"/>
    </source>
</evidence>
<dbReference type="AlphaFoldDB" id="A0A7Z0MPS0"/>
<keyword evidence="4" id="KW-1133">Transmembrane helix</keyword>
<sequence>MFAEQYKNIFLLLLIFLGSILAVNYAPEQETIDTPVVAEPNAEHFARGYSKIQMDELGRAESKLTADYAANYSGSVGTKLSNPVMKVYKKTTPPWIIRSKTGHVSPDGNKISMNGQVFIDRAAAESVREINVKTSNLRLLPKQNYAETDDWAEMVSGLDRISGVCGDDVVLSGSIVYKIIGKYKRSA</sequence>
<evidence type="ECO:0000256" key="3">
    <source>
        <dbReference type="ARBA" id="ARBA00022692"/>
    </source>
</evidence>
<keyword evidence="1" id="KW-1003">Cell membrane</keyword>
<dbReference type="InterPro" id="IPR052363">
    <property type="entry name" value="LPS_export_LptC"/>
</dbReference>
<name>A0A7Z0MPS0_9GAMM</name>
<organism evidence="6 7">
    <name type="scientific">Candidatus Methanofishera endochildressiae</name>
    <dbReference type="NCBI Taxonomy" id="2738884"/>
    <lineage>
        <taxon>Bacteria</taxon>
        <taxon>Pseudomonadati</taxon>
        <taxon>Pseudomonadota</taxon>
        <taxon>Gammaproteobacteria</taxon>
        <taxon>Candidatus Methanofishera</taxon>
    </lineage>
</organism>
<dbReference type="GO" id="GO:0015221">
    <property type="term" value="F:lipopolysaccharide transmembrane transporter activity"/>
    <property type="evidence" value="ECO:0007669"/>
    <property type="project" value="InterPro"/>
</dbReference>
<keyword evidence="5" id="KW-0472">Membrane</keyword>
<dbReference type="Pfam" id="PF06835">
    <property type="entry name" value="LptC"/>
    <property type="match status" value="1"/>
</dbReference>
<dbReference type="PANTHER" id="PTHR37481:SF1">
    <property type="entry name" value="LIPOPOLYSACCHARIDE EXPORT SYSTEM PROTEIN LPTC"/>
    <property type="match status" value="1"/>
</dbReference>
<proteinExistence type="predicted"/>
<keyword evidence="2" id="KW-0997">Cell inner membrane</keyword>
<dbReference type="EMBL" id="JACCHS010000198">
    <property type="protein sequence ID" value="NYT47641.1"/>
    <property type="molecule type" value="Genomic_DNA"/>
</dbReference>